<keyword evidence="4" id="KW-1185">Reference proteome</keyword>
<evidence type="ECO:0000256" key="1">
    <source>
        <dbReference type="SAM" id="Phobius"/>
    </source>
</evidence>
<organism evidence="3 4">
    <name type="scientific">Nocardioides humi</name>
    <dbReference type="NCBI Taxonomy" id="449461"/>
    <lineage>
        <taxon>Bacteria</taxon>
        <taxon>Bacillati</taxon>
        <taxon>Actinomycetota</taxon>
        <taxon>Actinomycetes</taxon>
        <taxon>Propionibacteriales</taxon>
        <taxon>Nocardioidaceae</taxon>
        <taxon>Nocardioides</taxon>
    </lineage>
</organism>
<sequence>MASGGLGAAFRGAPEPVARRGAAVERRLAGLDRAVAEARGRLDDALLDDVTATVARASGRLGRSSAHTVVAIAGATGSGKSTTFNALAGTELSAAGAQRPTTSVATALVWSDEEGDEEVTELLDWLGVPPSGRFWRSSLDGAASRSALPDGLILLDLPDHDSIRTAHHQEAERIVALADALIWVVDPQKYADAAIHQRFLRPLAGHRDVTMVVLNHLDTVPEEMRADLLRDLRKVLVADGMRDPRILGVSSRHGLGIGELRTAISRRVEESRNAERRAEADVAAATARLAEAAGDAPTAIPDVWVADLERRVAEAAGRDARGPVDRSAVHAAVRALTDEVCRDLTPAWAEGIRTAATAGLDRTDDRLDAELAALPAPVTGAGTGPWRPVRAAGAVCAVLGLLLLAGSLTGLLGLPAAVGAVVLAGGAVAALAGHLAGRSADARAAGRPVADDRSRQVVARVMRAQVLDPVRAELASYGRFRAGLDAAGVTRLTP</sequence>
<feature type="domain" description="G" evidence="2">
    <location>
        <begin position="70"/>
        <end position="195"/>
    </location>
</feature>
<feature type="transmembrane region" description="Helical" evidence="1">
    <location>
        <begin position="417"/>
        <end position="437"/>
    </location>
</feature>
<accession>A0ABN2AUQ7</accession>
<comment type="caution">
    <text evidence="3">The sequence shown here is derived from an EMBL/GenBank/DDBJ whole genome shotgun (WGS) entry which is preliminary data.</text>
</comment>
<evidence type="ECO:0000313" key="3">
    <source>
        <dbReference type="EMBL" id="GAA1525748.1"/>
    </source>
</evidence>
<dbReference type="PANTHER" id="PTHR42698">
    <property type="entry name" value="GTPASE ERA"/>
    <property type="match status" value="1"/>
</dbReference>
<evidence type="ECO:0000313" key="4">
    <source>
        <dbReference type="Proteomes" id="UP001500842"/>
    </source>
</evidence>
<evidence type="ECO:0000259" key="2">
    <source>
        <dbReference type="Pfam" id="PF01926"/>
    </source>
</evidence>
<keyword evidence="1" id="KW-1133">Transmembrane helix</keyword>
<dbReference type="SUPFAM" id="SSF52540">
    <property type="entry name" value="P-loop containing nucleoside triphosphate hydrolases"/>
    <property type="match status" value="1"/>
</dbReference>
<gene>
    <name evidence="3" type="ORF">GCM10009788_31690</name>
</gene>
<dbReference type="Pfam" id="PF01926">
    <property type="entry name" value="MMR_HSR1"/>
    <property type="match status" value="1"/>
</dbReference>
<protein>
    <recommendedName>
        <fullName evidence="2">G domain-containing protein</fullName>
    </recommendedName>
</protein>
<dbReference type="InterPro" id="IPR006073">
    <property type="entry name" value="GTP-bd"/>
</dbReference>
<reference evidence="3 4" key="1">
    <citation type="journal article" date="2019" name="Int. J. Syst. Evol. Microbiol.">
        <title>The Global Catalogue of Microorganisms (GCM) 10K type strain sequencing project: providing services to taxonomists for standard genome sequencing and annotation.</title>
        <authorList>
            <consortium name="The Broad Institute Genomics Platform"/>
            <consortium name="The Broad Institute Genome Sequencing Center for Infectious Disease"/>
            <person name="Wu L."/>
            <person name="Ma J."/>
        </authorList>
    </citation>
    <scope>NUCLEOTIDE SEQUENCE [LARGE SCALE GENOMIC DNA]</scope>
    <source>
        <strain evidence="3 4">JCM 14942</strain>
    </source>
</reference>
<dbReference type="Gene3D" id="3.40.50.300">
    <property type="entry name" value="P-loop containing nucleotide triphosphate hydrolases"/>
    <property type="match status" value="1"/>
</dbReference>
<dbReference type="RefSeq" id="WP_344112683.1">
    <property type="nucleotide sequence ID" value="NZ_BAAAOR010000024.1"/>
</dbReference>
<dbReference type="EMBL" id="BAAAOR010000024">
    <property type="protein sequence ID" value="GAA1525748.1"/>
    <property type="molecule type" value="Genomic_DNA"/>
</dbReference>
<keyword evidence="1" id="KW-0472">Membrane</keyword>
<dbReference type="PANTHER" id="PTHR42698:SF1">
    <property type="entry name" value="GTPASE ERA, MITOCHONDRIAL"/>
    <property type="match status" value="1"/>
</dbReference>
<dbReference type="InterPro" id="IPR005662">
    <property type="entry name" value="GTPase_Era-like"/>
</dbReference>
<keyword evidence="1" id="KW-0812">Transmembrane</keyword>
<dbReference type="InterPro" id="IPR027417">
    <property type="entry name" value="P-loop_NTPase"/>
</dbReference>
<name>A0ABN2AUQ7_9ACTN</name>
<proteinExistence type="predicted"/>
<dbReference type="Proteomes" id="UP001500842">
    <property type="component" value="Unassembled WGS sequence"/>
</dbReference>